<protein>
    <submittedName>
        <fullName evidence="11">Potassium transporter KefB</fullName>
    </submittedName>
</protein>
<dbReference type="Pfam" id="PF02254">
    <property type="entry name" value="TrkA_N"/>
    <property type="match status" value="1"/>
</dbReference>
<dbReference type="SUPFAM" id="SSF51735">
    <property type="entry name" value="NAD(P)-binding Rossmann-fold domains"/>
    <property type="match status" value="1"/>
</dbReference>
<comment type="subcellular location">
    <subcellularLocation>
        <location evidence="1">Membrane</location>
        <topology evidence="1">Multi-pass membrane protein</topology>
    </subcellularLocation>
</comment>
<dbReference type="GO" id="GO:0016020">
    <property type="term" value="C:membrane"/>
    <property type="evidence" value="ECO:0007669"/>
    <property type="project" value="UniProtKB-SubCell"/>
</dbReference>
<evidence type="ECO:0000256" key="2">
    <source>
        <dbReference type="ARBA" id="ARBA00005551"/>
    </source>
</evidence>
<dbReference type="InterPro" id="IPR003148">
    <property type="entry name" value="RCK_N"/>
</dbReference>
<dbReference type="InterPro" id="IPR036721">
    <property type="entry name" value="RCK_C_sf"/>
</dbReference>
<dbReference type="PANTHER" id="PTHR42751:SF3">
    <property type="entry name" value="SODIUM_GLUTAMATE SYMPORTER"/>
    <property type="match status" value="1"/>
</dbReference>
<feature type="transmembrane region" description="Helical" evidence="8">
    <location>
        <begin position="217"/>
        <end position="250"/>
    </location>
</feature>
<feature type="domain" description="RCK C-terminal" evidence="10">
    <location>
        <begin position="572"/>
        <end position="658"/>
    </location>
</feature>
<feature type="transmembrane region" description="Helical" evidence="8">
    <location>
        <begin position="270"/>
        <end position="289"/>
    </location>
</feature>
<evidence type="ECO:0000256" key="8">
    <source>
        <dbReference type="SAM" id="Phobius"/>
    </source>
</evidence>
<keyword evidence="4" id="KW-0633">Potassium transport</keyword>
<keyword evidence="5 8" id="KW-0812">Transmembrane</keyword>
<gene>
    <name evidence="11" type="ORF">ENT08_03860</name>
</gene>
<name>A0A7V4LC85_9BACT</name>
<dbReference type="EMBL" id="DSXI01000222">
    <property type="protein sequence ID" value="HGS04860.1"/>
    <property type="molecule type" value="Genomic_DNA"/>
</dbReference>
<sequence>MQILFDLLIVYILAVLVIFVCHRLGIPPLVGFIFTGVLAGPQALGLINAVHEVEILAEIGVILLLFTIGIEFSFANLFQLRRSVLLGGPLQVGLTGLLFFWLAWKPAGLGVGESVFVGFLMALSSTAIVLKVLQSRAEVETPHGNTSLGILIFQDIIIVPMMLFIPFLAGVGGDEMGRRFLFLLLEGALIVGAVILAAKYVVPQVLYQIARTRDREIFLLSVLVLCFAVAWATASAGLSLALGAFLAGLILSETEYSHQALGNILPFRDIFSSIFFISIGMLLNVEFLLQKPLTIVILGIVVLAAKTLLAGGVTLLLGYPLRTAIIVGLTLGQVGEFSFVLAKAGMSQGLFSGDNYQLFLDVTVLTMVLTPFLITLAPQVADLTLRLPWPSSWRVGSLLPAAPTAAARDHLIIVGFGVTGRNLARAAQAGGIPYVIIEMNPETVRTERRKGEPIFFGDATNPEVLEHAHLRGARIVVIAINDPAATRRITELVRKLHPTVHLLVRTRYLLEMPVLYELGADEVIPEEFETSVEIFTRVLRKYLLPRDEIERFIQEVRSEGYRMLRSLPREGPTLADLRPHLKDMEITTVRVAEGAPLAGKTLAEMELRKKYGLTVLALRRNGGMVFNPDPELQLAAGDLLIILGAPEKIAQGCFLFRETENCNL</sequence>
<dbReference type="SUPFAM" id="SSF116726">
    <property type="entry name" value="TrkA C-terminal domain-like"/>
    <property type="match status" value="1"/>
</dbReference>
<dbReference type="Gene3D" id="1.20.1530.20">
    <property type="match status" value="1"/>
</dbReference>
<dbReference type="InterPro" id="IPR006037">
    <property type="entry name" value="RCK_C"/>
</dbReference>
<comment type="caution">
    <text evidence="11">The sequence shown here is derived from an EMBL/GenBank/DDBJ whole genome shotgun (WGS) entry which is preliminary data.</text>
</comment>
<evidence type="ECO:0000313" key="11">
    <source>
        <dbReference type="EMBL" id="HGS04860.1"/>
    </source>
</evidence>
<dbReference type="PROSITE" id="PS51202">
    <property type="entry name" value="RCK_C"/>
    <property type="match status" value="1"/>
</dbReference>
<dbReference type="PROSITE" id="PS51201">
    <property type="entry name" value="RCK_N"/>
    <property type="match status" value="1"/>
</dbReference>
<dbReference type="GO" id="GO:0015297">
    <property type="term" value="F:antiporter activity"/>
    <property type="evidence" value="ECO:0007669"/>
    <property type="project" value="InterPro"/>
</dbReference>
<evidence type="ECO:0000256" key="7">
    <source>
        <dbReference type="ARBA" id="ARBA00023136"/>
    </source>
</evidence>
<feature type="transmembrane region" description="Helical" evidence="8">
    <location>
        <begin position="180"/>
        <end position="202"/>
    </location>
</feature>
<evidence type="ECO:0000256" key="6">
    <source>
        <dbReference type="ARBA" id="ARBA00022989"/>
    </source>
</evidence>
<feature type="transmembrane region" description="Helical" evidence="8">
    <location>
        <begin position="325"/>
        <end position="346"/>
    </location>
</feature>
<evidence type="ECO:0000256" key="3">
    <source>
        <dbReference type="ARBA" id="ARBA00022448"/>
    </source>
</evidence>
<reference evidence="11" key="1">
    <citation type="journal article" date="2020" name="mSystems">
        <title>Genome- and Community-Level Interaction Insights into Carbon Utilization and Element Cycling Functions of Hydrothermarchaeota in Hydrothermal Sediment.</title>
        <authorList>
            <person name="Zhou Z."/>
            <person name="Liu Y."/>
            <person name="Xu W."/>
            <person name="Pan J."/>
            <person name="Luo Z.H."/>
            <person name="Li M."/>
        </authorList>
    </citation>
    <scope>NUCLEOTIDE SEQUENCE [LARGE SCALE GENOMIC DNA]</scope>
    <source>
        <strain evidence="11">SpSt-548</strain>
    </source>
</reference>
<feature type="transmembrane region" description="Helical" evidence="8">
    <location>
        <begin position="115"/>
        <end position="133"/>
    </location>
</feature>
<accession>A0A7V4LC85</accession>
<comment type="similarity">
    <text evidence="2">Belongs to the monovalent cation:proton antiporter 2 (CPA2) transporter (TC 2.A.37) family.</text>
</comment>
<dbReference type="AlphaFoldDB" id="A0A7V4LC85"/>
<dbReference type="Pfam" id="PF00999">
    <property type="entry name" value="Na_H_Exchanger"/>
    <property type="match status" value="1"/>
</dbReference>
<feature type="transmembrane region" description="Helical" evidence="8">
    <location>
        <begin position="358"/>
        <end position="377"/>
    </location>
</feature>
<dbReference type="Gene3D" id="3.40.50.720">
    <property type="entry name" value="NAD(P)-binding Rossmann-like Domain"/>
    <property type="match status" value="1"/>
</dbReference>
<dbReference type="PANTHER" id="PTHR42751">
    <property type="entry name" value="SODIUM/HYDROGEN EXCHANGER FAMILY/TRKA DOMAIN PROTEIN"/>
    <property type="match status" value="1"/>
</dbReference>
<feature type="transmembrane region" description="Helical" evidence="8">
    <location>
        <begin position="145"/>
        <end position="168"/>
    </location>
</feature>
<feature type="domain" description="RCK N-terminal" evidence="9">
    <location>
        <begin position="408"/>
        <end position="525"/>
    </location>
</feature>
<feature type="transmembrane region" description="Helical" evidence="8">
    <location>
        <begin position="7"/>
        <end position="35"/>
    </location>
</feature>
<dbReference type="InterPro" id="IPR038770">
    <property type="entry name" value="Na+/solute_symporter_sf"/>
</dbReference>
<keyword evidence="6 8" id="KW-1133">Transmembrane helix</keyword>
<evidence type="ECO:0000256" key="5">
    <source>
        <dbReference type="ARBA" id="ARBA00022692"/>
    </source>
</evidence>
<evidence type="ECO:0000256" key="4">
    <source>
        <dbReference type="ARBA" id="ARBA00022538"/>
    </source>
</evidence>
<keyword evidence="3" id="KW-0813">Transport</keyword>
<keyword evidence="4" id="KW-0630">Potassium</keyword>
<organism evidence="11">
    <name type="scientific">Desulfobacca acetoxidans</name>
    <dbReference type="NCBI Taxonomy" id="60893"/>
    <lineage>
        <taxon>Bacteria</taxon>
        <taxon>Pseudomonadati</taxon>
        <taxon>Thermodesulfobacteriota</taxon>
        <taxon>Desulfobaccia</taxon>
        <taxon>Desulfobaccales</taxon>
        <taxon>Desulfobaccaceae</taxon>
        <taxon>Desulfobacca</taxon>
    </lineage>
</organism>
<feature type="transmembrane region" description="Helical" evidence="8">
    <location>
        <begin position="84"/>
        <end position="103"/>
    </location>
</feature>
<evidence type="ECO:0000259" key="9">
    <source>
        <dbReference type="PROSITE" id="PS51201"/>
    </source>
</evidence>
<dbReference type="Pfam" id="PF02080">
    <property type="entry name" value="TrkA_C"/>
    <property type="match status" value="1"/>
</dbReference>
<dbReference type="GO" id="GO:1902600">
    <property type="term" value="P:proton transmembrane transport"/>
    <property type="evidence" value="ECO:0007669"/>
    <property type="project" value="InterPro"/>
</dbReference>
<proteinExistence type="inferred from homology"/>
<dbReference type="Gene3D" id="3.30.70.1450">
    <property type="entry name" value="Regulator of K+ conductance, C-terminal domain"/>
    <property type="match status" value="1"/>
</dbReference>
<dbReference type="InterPro" id="IPR036291">
    <property type="entry name" value="NAD(P)-bd_dom_sf"/>
</dbReference>
<dbReference type="GO" id="GO:0006813">
    <property type="term" value="P:potassium ion transport"/>
    <property type="evidence" value="ECO:0007669"/>
    <property type="project" value="UniProtKB-KW"/>
</dbReference>
<feature type="transmembrane region" description="Helical" evidence="8">
    <location>
        <begin position="55"/>
        <end position="77"/>
    </location>
</feature>
<evidence type="ECO:0000259" key="10">
    <source>
        <dbReference type="PROSITE" id="PS51202"/>
    </source>
</evidence>
<keyword evidence="4" id="KW-0406">Ion transport</keyword>
<dbReference type="GO" id="GO:0008324">
    <property type="term" value="F:monoatomic cation transmembrane transporter activity"/>
    <property type="evidence" value="ECO:0007669"/>
    <property type="project" value="InterPro"/>
</dbReference>
<feature type="transmembrane region" description="Helical" evidence="8">
    <location>
        <begin position="296"/>
        <end position="319"/>
    </location>
</feature>
<dbReference type="InterPro" id="IPR006153">
    <property type="entry name" value="Cation/H_exchanger_TM"/>
</dbReference>
<keyword evidence="7 8" id="KW-0472">Membrane</keyword>
<evidence type="ECO:0000256" key="1">
    <source>
        <dbReference type="ARBA" id="ARBA00004141"/>
    </source>
</evidence>